<dbReference type="AlphaFoldDB" id="A0A8J3UAR8"/>
<evidence type="ECO:0008006" key="4">
    <source>
        <dbReference type="Google" id="ProtNLM"/>
    </source>
</evidence>
<evidence type="ECO:0000313" key="2">
    <source>
        <dbReference type="EMBL" id="GII41923.1"/>
    </source>
</evidence>
<comment type="caution">
    <text evidence="2">The sequence shown here is derived from an EMBL/GenBank/DDBJ whole genome shotgun (WGS) entry which is preliminary data.</text>
</comment>
<sequence length="74" mass="8261">MRDGVYQAKVDAGVREVPTSSERVELAASRRQNRQLLEDVGILKRATASARERGDQRVNAGRVRHFDNSARGEP</sequence>
<gene>
    <name evidence="2" type="ORF">Pph01_69260</name>
</gene>
<evidence type="ECO:0000313" key="3">
    <source>
        <dbReference type="Proteomes" id="UP000622547"/>
    </source>
</evidence>
<keyword evidence="3" id="KW-1185">Reference proteome</keyword>
<feature type="compositionally biased region" description="Basic and acidic residues" evidence="1">
    <location>
        <begin position="64"/>
        <end position="74"/>
    </location>
</feature>
<feature type="region of interest" description="Disordered" evidence="1">
    <location>
        <begin position="48"/>
        <end position="74"/>
    </location>
</feature>
<proteinExistence type="predicted"/>
<dbReference type="EMBL" id="BOOP01000037">
    <property type="protein sequence ID" value="GII41923.1"/>
    <property type="molecule type" value="Genomic_DNA"/>
</dbReference>
<dbReference type="Proteomes" id="UP000622547">
    <property type="component" value="Unassembled WGS sequence"/>
</dbReference>
<evidence type="ECO:0000256" key="1">
    <source>
        <dbReference type="SAM" id="MobiDB-lite"/>
    </source>
</evidence>
<protein>
    <recommendedName>
        <fullName evidence="4">Transposase</fullName>
    </recommendedName>
</protein>
<reference evidence="2 3" key="1">
    <citation type="submission" date="2021-01" db="EMBL/GenBank/DDBJ databases">
        <title>Whole genome shotgun sequence of Planotetraspora phitsanulokensis NBRC 104273.</title>
        <authorList>
            <person name="Komaki H."/>
            <person name="Tamura T."/>
        </authorList>
    </citation>
    <scope>NUCLEOTIDE SEQUENCE [LARGE SCALE GENOMIC DNA]</scope>
    <source>
        <strain evidence="2 3">NBRC 104273</strain>
    </source>
</reference>
<name>A0A8J3UAR8_9ACTN</name>
<accession>A0A8J3UAR8</accession>
<organism evidence="2 3">
    <name type="scientific">Planotetraspora phitsanulokensis</name>
    <dbReference type="NCBI Taxonomy" id="575192"/>
    <lineage>
        <taxon>Bacteria</taxon>
        <taxon>Bacillati</taxon>
        <taxon>Actinomycetota</taxon>
        <taxon>Actinomycetes</taxon>
        <taxon>Streptosporangiales</taxon>
        <taxon>Streptosporangiaceae</taxon>
        <taxon>Planotetraspora</taxon>
    </lineage>
</organism>